<evidence type="ECO:0000313" key="1">
    <source>
        <dbReference type="EMBL" id="KXF75283.1"/>
    </source>
</evidence>
<accession>A0A135HQ81</accession>
<organism evidence="1 2">
    <name type="scientific">Paramesorhizobium deserti</name>
    <dbReference type="NCBI Taxonomy" id="1494590"/>
    <lineage>
        <taxon>Bacteria</taxon>
        <taxon>Pseudomonadati</taxon>
        <taxon>Pseudomonadota</taxon>
        <taxon>Alphaproteobacteria</taxon>
        <taxon>Hyphomicrobiales</taxon>
        <taxon>Phyllobacteriaceae</taxon>
        <taxon>Paramesorhizobium</taxon>
    </lineage>
</organism>
<sequence>MTDFSLEIQIDQAGSQTISNTGMSVALLQPQDSADYQIVALLTSAVGTIYISWTDSISVYTSSYGLQAYEILQINSQAPALSGQTFTFDGSIINQTGTTSLPDTIQLTNSSDSTITSGLARGFNINGQLQPLAITTASSVLNNGQGSFQINNEIMLTLLGGVQLGMAIPSQIIPDFQSQSQHERSTSQITAQPPLILDFNTGSVTQLVHFDDQNNMFVVGSLPS</sequence>
<evidence type="ECO:0000313" key="2">
    <source>
        <dbReference type="Proteomes" id="UP000070107"/>
    </source>
</evidence>
<name>A0A135HQ81_9HYPH</name>
<reference evidence="1 2" key="1">
    <citation type="submission" date="2015-11" db="EMBL/GenBank/DDBJ databases">
        <title>Draft genome sequence of Paramesorhizobium deserti A-3-E, a strain highly resistant to diverse beta-lactam antibiotics.</title>
        <authorList>
            <person name="Lv R."/>
            <person name="Yang X."/>
            <person name="Fang N."/>
            <person name="Guo J."/>
            <person name="Luo X."/>
            <person name="Peng F."/>
            <person name="Yang R."/>
            <person name="Cui Y."/>
            <person name="Fang C."/>
            <person name="Song Y."/>
        </authorList>
    </citation>
    <scope>NUCLEOTIDE SEQUENCE [LARGE SCALE GENOMIC DNA]</scope>
    <source>
        <strain evidence="1 2">A-3-E</strain>
    </source>
</reference>
<proteinExistence type="predicted"/>
<dbReference type="RefSeq" id="WP_068884487.1">
    <property type="nucleotide sequence ID" value="NZ_LNTU01000038.1"/>
</dbReference>
<dbReference type="AlphaFoldDB" id="A0A135HQ81"/>
<comment type="caution">
    <text evidence="1">The sequence shown here is derived from an EMBL/GenBank/DDBJ whole genome shotgun (WGS) entry which is preliminary data.</text>
</comment>
<keyword evidence="2" id="KW-1185">Reference proteome</keyword>
<protein>
    <submittedName>
        <fullName evidence="1">Uncharacterized protein</fullName>
    </submittedName>
</protein>
<gene>
    <name evidence="1" type="ORF">ATN84_18605</name>
</gene>
<dbReference type="OrthoDB" id="8111643at2"/>
<dbReference type="EMBL" id="LNTU01000038">
    <property type="protein sequence ID" value="KXF75283.1"/>
    <property type="molecule type" value="Genomic_DNA"/>
</dbReference>
<dbReference type="Proteomes" id="UP000070107">
    <property type="component" value="Unassembled WGS sequence"/>
</dbReference>